<sequence>MSSPEAHEHRFQTSPKVSPYCQPQRVEELWFHDGTLVLATETLLFRIYGGLLAKESPIFDDMLRLPKPKDAATVDGCPMVHLFDHGRDVEYFLKALIDYKFFLAFPSPTTFDIVTGIIRLSKKYEVDSLYKRALVHFASAFPMTVADYPICPSWDPTDEYIRALTFARELELDWALPTALYRVCAYTAIEDILNGIRVDNRWLELDPQDKLVCLQQSVELRGSASASILDFLWDPEKIEGCRNYNSTCKDERLRLRKLAEDWRTKNLPLVLWTDEEWSLCNACSTCLNVMKATHQASLEKFWDSLPQRFGLGTWDDLRERKSIALGS</sequence>
<proteinExistence type="predicted"/>
<dbReference type="OrthoDB" id="2879636at2759"/>
<evidence type="ECO:0000313" key="1">
    <source>
        <dbReference type="EMBL" id="KAF7325280.1"/>
    </source>
</evidence>
<organism evidence="1 2">
    <name type="scientific">Mycena venus</name>
    <dbReference type="NCBI Taxonomy" id="2733690"/>
    <lineage>
        <taxon>Eukaryota</taxon>
        <taxon>Fungi</taxon>
        <taxon>Dikarya</taxon>
        <taxon>Basidiomycota</taxon>
        <taxon>Agaricomycotina</taxon>
        <taxon>Agaricomycetes</taxon>
        <taxon>Agaricomycetidae</taxon>
        <taxon>Agaricales</taxon>
        <taxon>Marasmiineae</taxon>
        <taxon>Mycenaceae</taxon>
        <taxon>Mycena</taxon>
    </lineage>
</organism>
<reference evidence="1" key="1">
    <citation type="submission" date="2020-05" db="EMBL/GenBank/DDBJ databases">
        <title>Mycena genomes resolve the evolution of fungal bioluminescence.</title>
        <authorList>
            <person name="Tsai I.J."/>
        </authorList>
    </citation>
    <scope>NUCLEOTIDE SEQUENCE</scope>
    <source>
        <strain evidence="1">CCC161011</strain>
    </source>
</reference>
<protein>
    <submittedName>
        <fullName evidence="1">BTB domain-containing protein</fullName>
    </submittedName>
</protein>
<comment type="caution">
    <text evidence="1">The sequence shown here is derived from an EMBL/GenBank/DDBJ whole genome shotgun (WGS) entry which is preliminary data.</text>
</comment>
<dbReference type="EMBL" id="JACAZI010000055">
    <property type="protein sequence ID" value="KAF7325280.1"/>
    <property type="molecule type" value="Genomic_DNA"/>
</dbReference>
<evidence type="ECO:0000313" key="2">
    <source>
        <dbReference type="Proteomes" id="UP000620124"/>
    </source>
</evidence>
<dbReference type="Proteomes" id="UP000620124">
    <property type="component" value="Unassembled WGS sequence"/>
</dbReference>
<accession>A0A8H6TTW8</accession>
<name>A0A8H6TTW8_9AGAR</name>
<gene>
    <name evidence="1" type="ORF">MVEN_02639800</name>
</gene>
<dbReference type="AlphaFoldDB" id="A0A8H6TTW8"/>
<keyword evidence="2" id="KW-1185">Reference proteome</keyword>